<dbReference type="RefSeq" id="WP_089682233.1">
    <property type="nucleotide sequence ID" value="NZ_FNFO01000004.1"/>
</dbReference>
<reference evidence="10 11" key="1">
    <citation type="submission" date="2016-10" db="EMBL/GenBank/DDBJ databases">
        <authorList>
            <person name="de Groot N.N."/>
        </authorList>
    </citation>
    <scope>NUCLEOTIDE SEQUENCE [LARGE SCALE GENOMIC DNA]</scope>
    <source>
        <strain evidence="10 11">DSM 25186</strain>
    </source>
</reference>
<evidence type="ECO:0000256" key="7">
    <source>
        <dbReference type="SAM" id="Phobius"/>
    </source>
</evidence>
<dbReference type="EMBL" id="FNFO01000004">
    <property type="protein sequence ID" value="SDL06125.1"/>
    <property type="molecule type" value="Genomic_DNA"/>
</dbReference>
<evidence type="ECO:0000313" key="10">
    <source>
        <dbReference type="EMBL" id="SDL06125.1"/>
    </source>
</evidence>
<feature type="transmembrane region" description="Helical" evidence="7">
    <location>
        <begin position="66"/>
        <end position="99"/>
    </location>
</feature>
<evidence type="ECO:0000256" key="3">
    <source>
        <dbReference type="ARBA" id="ARBA00022692"/>
    </source>
</evidence>
<dbReference type="PANTHER" id="PTHR30509">
    <property type="entry name" value="P-HYDROXYBENZOIC ACID EFFLUX PUMP SUBUNIT-RELATED"/>
    <property type="match status" value="1"/>
</dbReference>
<accession>A0A1G9GZT5</accession>
<dbReference type="Pfam" id="PF13515">
    <property type="entry name" value="FUSC_2"/>
    <property type="match status" value="1"/>
</dbReference>
<keyword evidence="5 7" id="KW-0472">Membrane</keyword>
<feature type="transmembrane region" description="Helical" evidence="7">
    <location>
        <begin position="448"/>
        <end position="464"/>
    </location>
</feature>
<dbReference type="PANTHER" id="PTHR30509:SF8">
    <property type="entry name" value="INNER MEMBRANE PROTEIN YCCS"/>
    <property type="match status" value="1"/>
</dbReference>
<dbReference type="Proteomes" id="UP000198510">
    <property type="component" value="Unassembled WGS sequence"/>
</dbReference>
<evidence type="ECO:0000259" key="9">
    <source>
        <dbReference type="Pfam" id="PF13515"/>
    </source>
</evidence>
<gene>
    <name evidence="10" type="ORF">SAMN05421823_104270</name>
</gene>
<feature type="transmembrane region" description="Helical" evidence="7">
    <location>
        <begin position="139"/>
        <end position="159"/>
    </location>
</feature>
<keyword evidence="3 7" id="KW-0812">Transmembrane</keyword>
<evidence type="ECO:0000256" key="2">
    <source>
        <dbReference type="ARBA" id="ARBA00022475"/>
    </source>
</evidence>
<dbReference type="InterPro" id="IPR049453">
    <property type="entry name" value="Memb_transporter_dom"/>
</dbReference>
<evidence type="ECO:0000256" key="6">
    <source>
        <dbReference type="ARBA" id="ARBA00043993"/>
    </source>
</evidence>
<comment type="subcellular location">
    <subcellularLocation>
        <location evidence="1">Cell membrane</location>
        <topology evidence="1">Multi-pass membrane protein</topology>
    </subcellularLocation>
</comment>
<keyword evidence="2" id="KW-1003">Cell membrane</keyword>
<dbReference type="GO" id="GO:0005886">
    <property type="term" value="C:plasma membrane"/>
    <property type="evidence" value="ECO:0007669"/>
    <property type="project" value="UniProtKB-SubCell"/>
</dbReference>
<keyword evidence="11" id="KW-1185">Reference proteome</keyword>
<evidence type="ECO:0000256" key="4">
    <source>
        <dbReference type="ARBA" id="ARBA00022989"/>
    </source>
</evidence>
<dbReference type="InterPro" id="IPR032692">
    <property type="entry name" value="YccS_N"/>
</dbReference>
<feature type="transmembrane region" description="Helical" evidence="7">
    <location>
        <begin position="18"/>
        <end position="35"/>
    </location>
</feature>
<keyword evidence="4 7" id="KW-1133">Transmembrane helix</keyword>
<feature type="domain" description="Integral membrane bound transporter" evidence="9">
    <location>
        <begin position="411"/>
        <end position="533"/>
    </location>
</feature>
<dbReference type="OrthoDB" id="8670769at2"/>
<feature type="transmembrane region" description="Helical" evidence="7">
    <location>
        <begin position="106"/>
        <end position="127"/>
    </location>
</feature>
<dbReference type="AlphaFoldDB" id="A0A1G9GZT5"/>
<evidence type="ECO:0000313" key="11">
    <source>
        <dbReference type="Proteomes" id="UP000198510"/>
    </source>
</evidence>
<dbReference type="Pfam" id="PF12805">
    <property type="entry name" value="FUSC-like"/>
    <property type="match status" value="1"/>
</dbReference>
<feature type="domain" description="Integral membrane protein YccS N-terminal" evidence="8">
    <location>
        <begin position="66"/>
        <end position="345"/>
    </location>
</feature>
<name>A0A1G9GZT5_9BACT</name>
<comment type="similarity">
    <text evidence="6">Belongs to the YccS/YhfK family.</text>
</comment>
<feature type="transmembrane region" description="Helical" evidence="7">
    <location>
        <begin position="470"/>
        <end position="487"/>
    </location>
</feature>
<feature type="transmembrane region" description="Helical" evidence="7">
    <location>
        <begin position="494"/>
        <end position="511"/>
    </location>
</feature>
<evidence type="ECO:0000259" key="8">
    <source>
        <dbReference type="Pfam" id="PF12805"/>
    </source>
</evidence>
<protein>
    <submittedName>
        <fullName evidence="10">Uncharacterized membrane protein YccC</fullName>
    </submittedName>
</protein>
<sequence>MRRALADYFRSIDFDRSIIVVVAMALPLGVLYALGNFSPAPGLIMGVFLCSPSDVPGSRRHRSLSILITLAIVLVTTLLMHLSFVSLWVVLPLMSLLVFGNAMVSVYGFRASLVSFSGLFAVILALARPLEMPALWPHLGFMTLGGLWYWCVTWVAHALMARKHNQMILAECMRLTARYLRVRAQLVPAPDHALSLQKELLDLQSQLNEKHEKLREIFITDREASGSSHFAEKYILIFIELVDILELAMANPANYEKLNAFFTGIPADLQPFVRILNGMAQRLDELAEAVNRQRTIRTSPDFTKLFEAARGSIARYLAAYETTHSADQVQEGAIILRNLLDYEQKQHQKIESIERVLSDLIDQEQVRLRSKDAEKFITTQDYDPQIFRQNLNPQSTIFRHSVRLTATVLLGFALGRWFQIQNAYWIVLTIIVIMRPSYGLTKSRSKERVYGTLIGCVVAVGVVLLVDNRVVYGVLAGVSFVIAFSLLQRNYRNSAIFVTLNIVFLYVLIQPDAFQVIQYRFLDTALGAGMSFLASLLLWPSWEAASIRKFILKTLRANRTYLQEISHFYQHKAELPTSYKLARKEAFLAIGDLSAAFQRMNQEPKSKRQHYAKHYEMVVLNHTFLTALTAMGTFIQNHITSEKSEHVQAYFDSIDNRLEAAQAYLERRAPQLADVQRQLVEANAYMEQRLQEYTQVESQWLVAEPTSVSEQVRHEVQEARLMTHHLRWMYSLSESMVQTAQALSAGRSDGRDQT</sequence>
<proteinExistence type="inferred from homology"/>
<evidence type="ECO:0000256" key="1">
    <source>
        <dbReference type="ARBA" id="ARBA00004651"/>
    </source>
</evidence>
<dbReference type="STRING" id="1075417.SAMN05421823_104270"/>
<organism evidence="10 11">
    <name type="scientific">Catalinimonas alkaloidigena</name>
    <dbReference type="NCBI Taxonomy" id="1075417"/>
    <lineage>
        <taxon>Bacteria</taxon>
        <taxon>Pseudomonadati</taxon>
        <taxon>Bacteroidota</taxon>
        <taxon>Cytophagia</taxon>
        <taxon>Cytophagales</taxon>
        <taxon>Catalimonadaceae</taxon>
        <taxon>Catalinimonas</taxon>
    </lineage>
</organism>
<evidence type="ECO:0000256" key="5">
    <source>
        <dbReference type="ARBA" id="ARBA00023136"/>
    </source>
</evidence>